<dbReference type="Proteomes" id="UP001165064">
    <property type="component" value="Unassembled WGS sequence"/>
</dbReference>
<proteinExistence type="predicted"/>
<evidence type="ECO:0000313" key="2">
    <source>
        <dbReference type="Proteomes" id="UP001165064"/>
    </source>
</evidence>
<sequence length="630" mass="73042">MIKEFPTEIQFQFFANIICCTYSISKILDLIDPEMASYDSQMPFIVRLLFERVVIVLDVKDITVYTLAETYVEVDELRRLLEYLETNPTEYLKLSIRNFQTIHNCRISPIFELARKVSTHIYEARGIKDWLYEKGWFRFLNRCVKLCTEIECHDETDFFSTIKKDFLFGKVTKLILPGDNSPYIDCLTNASKIDIKNEFGGVRGKRLSNLTHVIQQLQSNHKLDKIKANISYSRDGFSDDPTYSKLFDFFHRLGILVEIDLRSLKDITKCNFPVSFNCVKILDLSCVDYDYNSLSECLNRCTALQKLIICPKPHSGTKTLKLYRRSLKELDIKNLLFDVSQCPAIERVSFDFAKPKSYSTNTYMNPQQDLIDALSSLEHYSTVLDALQDTSVTNLRVEGLPQIPNNGLIALNIIIPKSVCSLTLSSKHIPEKQFNFRSYYIVLPPALESLVISDLYVQLPNIEKLESLNNFRFWSREKKCFSSIVETLKMNLTLDDDVRKVSPIYLEVYIGFRDSVSHNNFFQDIKINAKWADLYENAVKITLDKKTLLQIDTVRFNSLVEGIHYFPDDIPDSVKFCLIFPGPFFQQNTTVCCPLSPVPTKRMLQTLAIQPRFLQKRLFYKQTSTLDFQL</sequence>
<organism evidence="1 2">
    <name type="scientific">Ambrosiozyma monospora</name>
    <name type="common">Yeast</name>
    <name type="synonym">Endomycopsis monosporus</name>
    <dbReference type="NCBI Taxonomy" id="43982"/>
    <lineage>
        <taxon>Eukaryota</taxon>
        <taxon>Fungi</taxon>
        <taxon>Dikarya</taxon>
        <taxon>Ascomycota</taxon>
        <taxon>Saccharomycotina</taxon>
        <taxon>Pichiomycetes</taxon>
        <taxon>Pichiales</taxon>
        <taxon>Pichiaceae</taxon>
        <taxon>Ambrosiozyma</taxon>
    </lineage>
</organism>
<accession>A0ACB5T238</accession>
<keyword evidence="2" id="KW-1185">Reference proteome</keyword>
<gene>
    <name evidence="1" type="ORF">Amon02_000387800</name>
</gene>
<name>A0ACB5T238_AMBMO</name>
<dbReference type="EMBL" id="BSXS01002544">
    <property type="protein sequence ID" value="GME79316.1"/>
    <property type="molecule type" value="Genomic_DNA"/>
</dbReference>
<reference evidence="1" key="1">
    <citation type="submission" date="2023-04" db="EMBL/GenBank/DDBJ databases">
        <title>Ambrosiozyma monospora NBRC 10751.</title>
        <authorList>
            <person name="Ichikawa N."/>
            <person name="Sato H."/>
            <person name="Tonouchi N."/>
        </authorList>
    </citation>
    <scope>NUCLEOTIDE SEQUENCE</scope>
    <source>
        <strain evidence="1">NBRC 10751</strain>
    </source>
</reference>
<evidence type="ECO:0000313" key="1">
    <source>
        <dbReference type="EMBL" id="GME79316.1"/>
    </source>
</evidence>
<protein>
    <submittedName>
        <fullName evidence="1">Unnamed protein product</fullName>
    </submittedName>
</protein>
<comment type="caution">
    <text evidence="1">The sequence shown here is derived from an EMBL/GenBank/DDBJ whole genome shotgun (WGS) entry which is preliminary data.</text>
</comment>